<evidence type="ECO:0000256" key="4">
    <source>
        <dbReference type="ARBA" id="ARBA00022884"/>
    </source>
</evidence>
<sequence length="134" mass="15016">MTDKRASTDEFFMQLAALIEQVQKKGHGSIFLTQKPVSVDSTSAQARAEALAELRSTTPSTILIRVSDGNTRSKDGVKNKNHVKLSTLVQPDDLDAFFVRYAETCKSGMQSLRKRDRSKRKKDKGKKKKTEVKT</sequence>
<keyword evidence="4 7" id="KW-0694">RNA-binding</keyword>
<dbReference type="GO" id="GO:0005786">
    <property type="term" value="C:signal recognition particle, endoplasmic reticulum targeting"/>
    <property type="evidence" value="ECO:0007669"/>
    <property type="project" value="UniProtKB-UniRule"/>
</dbReference>
<dbReference type="GO" id="GO:0030942">
    <property type="term" value="F:endoplasmic reticulum signal peptide binding"/>
    <property type="evidence" value="ECO:0007669"/>
    <property type="project" value="UniProtKB-UniRule"/>
</dbReference>
<keyword evidence="3 7" id="KW-0963">Cytoplasm</keyword>
<dbReference type="OrthoDB" id="19209at2759"/>
<organism evidence="9 10">
    <name type="scientific">Peltaster fructicola</name>
    <dbReference type="NCBI Taxonomy" id="286661"/>
    <lineage>
        <taxon>Eukaryota</taxon>
        <taxon>Fungi</taxon>
        <taxon>Dikarya</taxon>
        <taxon>Ascomycota</taxon>
        <taxon>Pezizomycotina</taxon>
        <taxon>Dothideomycetes</taxon>
        <taxon>Dothideomycetes incertae sedis</taxon>
        <taxon>Peltaster</taxon>
    </lineage>
</organism>
<dbReference type="GO" id="GO:0008312">
    <property type="term" value="F:7S RNA binding"/>
    <property type="evidence" value="ECO:0007669"/>
    <property type="project" value="UniProtKB-UniRule"/>
</dbReference>
<feature type="compositionally biased region" description="Basic residues" evidence="8">
    <location>
        <begin position="112"/>
        <end position="134"/>
    </location>
</feature>
<dbReference type="InterPro" id="IPR009018">
    <property type="entry name" value="Signal_recog_particle_SRP9/14"/>
</dbReference>
<dbReference type="GO" id="GO:0006614">
    <property type="term" value="P:SRP-dependent cotranslational protein targeting to membrane"/>
    <property type="evidence" value="ECO:0007669"/>
    <property type="project" value="UniProtKB-UniRule"/>
</dbReference>
<evidence type="ECO:0000313" key="10">
    <source>
        <dbReference type="Proteomes" id="UP000503462"/>
    </source>
</evidence>
<evidence type="ECO:0000256" key="1">
    <source>
        <dbReference type="ARBA" id="ARBA00004496"/>
    </source>
</evidence>
<reference evidence="9 10" key="1">
    <citation type="journal article" date="2016" name="Sci. Rep.">
        <title>Peltaster fructicola genome reveals evolution from an invasive phytopathogen to an ectophytic parasite.</title>
        <authorList>
            <person name="Xu C."/>
            <person name="Chen H."/>
            <person name="Gleason M.L."/>
            <person name="Xu J.R."/>
            <person name="Liu H."/>
            <person name="Zhang R."/>
            <person name="Sun G."/>
        </authorList>
    </citation>
    <scope>NUCLEOTIDE SEQUENCE [LARGE SCALE GENOMIC DNA]</scope>
    <source>
        <strain evidence="9 10">LNHT1506</strain>
    </source>
</reference>
<comment type="subcellular location">
    <subcellularLocation>
        <location evidence="1 7">Cytoplasm</location>
    </subcellularLocation>
</comment>
<comment type="subunit">
    <text evidence="7">Component of a fungal signal recognition particle (SRP) complex that consists of a 7SL RNA molecule (scR1) and at least six protein subunits: SRP72, SRP68, SRP54, SEC65, SRP21 and SRP14.</text>
</comment>
<dbReference type="Pfam" id="PF02290">
    <property type="entry name" value="SRP14"/>
    <property type="match status" value="1"/>
</dbReference>
<dbReference type="SUPFAM" id="SSF54762">
    <property type="entry name" value="Signal recognition particle alu RNA binding heterodimer, SRP9/14"/>
    <property type="match status" value="1"/>
</dbReference>
<comment type="function">
    <text evidence="7">Component of the signal recognition particle (SRP) complex, a ribonucleoprotein complex that mediates the cotranslational targeting of secretory and membrane proteins to the endoplasmic reticulum (ER).</text>
</comment>
<dbReference type="PANTHER" id="PTHR12013">
    <property type="entry name" value="SIGNAL RECOGNITION PARTICLE 14 KD PROTEIN"/>
    <property type="match status" value="1"/>
</dbReference>
<evidence type="ECO:0000256" key="7">
    <source>
        <dbReference type="RuleBase" id="RU368100"/>
    </source>
</evidence>
<dbReference type="Proteomes" id="UP000503462">
    <property type="component" value="Chromosome 1"/>
</dbReference>
<accession>A0A6H0XMQ6</accession>
<evidence type="ECO:0000256" key="5">
    <source>
        <dbReference type="ARBA" id="ARBA00023135"/>
    </source>
</evidence>
<name>A0A6H0XMQ6_9PEZI</name>
<keyword evidence="5 7" id="KW-0733">Signal recognition particle</keyword>
<evidence type="ECO:0000256" key="3">
    <source>
        <dbReference type="ARBA" id="ARBA00022490"/>
    </source>
</evidence>
<evidence type="ECO:0000256" key="8">
    <source>
        <dbReference type="SAM" id="MobiDB-lite"/>
    </source>
</evidence>
<keyword evidence="6 7" id="KW-0687">Ribonucleoprotein</keyword>
<feature type="region of interest" description="Disordered" evidence="8">
    <location>
        <begin position="108"/>
        <end position="134"/>
    </location>
</feature>
<dbReference type="InterPro" id="IPR003210">
    <property type="entry name" value="Signal_recog_particle_SRP14"/>
</dbReference>
<dbReference type="AlphaFoldDB" id="A0A6H0XMQ6"/>
<dbReference type="EMBL" id="CP051139">
    <property type="protein sequence ID" value="QIW96002.1"/>
    <property type="molecule type" value="Genomic_DNA"/>
</dbReference>
<comment type="similarity">
    <text evidence="2 7">Belongs to the SRP14 family.</text>
</comment>
<dbReference type="Gene3D" id="3.30.720.10">
    <property type="entry name" value="Signal recognition particle alu RNA binding heterodimer, srp9/1"/>
    <property type="match status" value="1"/>
</dbReference>
<protein>
    <recommendedName>
        <fullName evidence="7">Signal recognition particle subunit SRP14</fullName>
    </recommendedName>
    <alternativeName>
        <fullName evidence="7">Signal recognition particle 14 kDa protein</fullName>
    </alternativeName>
</protein>
<evidence type="ECO:0000256" key="6">
    <source>
        <dbReference type="ARBA" id="ARBA00023274"/>
    </source>
</evidence>
<evidence type="ECO:0000256" key="2">
    <source>
        <dbReference type="ARBA" id="ARBA00010349"/>
    </source>
</evidence>
<evidence type="ECO:0000313" key="9">
    <source>
        <dbReference type="EMBL" id="QIW96002.1"/>
    </source>
</evidence>
<proteinExistence type="inferred from homology"/>
<gene>
    <name evidence="9" type="ORF">AMS68_001520</name>
</gene>
<keyword evidence="10" id="KW-1185">Reference proteome</keyword>